<name>A0A233V6E7_FINMA</name>
<evidence type="ECO:0000256" key="5">
    <source>
        <dbReference type="PIRSR" id="PIRSR019574-1"/>
    </source>
</evidence>
<dbReference type="Pfam" id="PF13416">
    <property type="entry name" value="SBP_bac_8"/>
    <property type="match status" value="1"/>
</dbReference>
<dbReference type="PANTHER" id="PTHR30222">
    <property type="entry name" value="SPERMIDINE/PUTRESCINE-BINDING PERIPLASMIC PROTEIN"/>
    <property type="match status" value="1"/>
</dbReference>
<evidence type="ECO:0000313" key="7">
    <source>
        <dbReference type="Proteomes" id="UP000215413"/>
    </source>
</evidence>
<evidence type="ECO:0000256" key="1">
    <source>
        <dbReference type="ARBA" id="ARBA00004418"/>
    </source>
</evidence>
<dbReference type="AlphaFoldDB" id="A0A233V6E7"/>
<dbReference type="Gene3D" id="3.40.190.10">
    <property type="entry name" value="Periplasmic binding protein-like II"/>
    <property type="match status" value="2"/>
</dbReference>
<dbReference type="PROSITE" id="PS51257">
    <property type="entry name" value="PROKAR_LIPOPROTEIN"/>
    <property type="match status" value="1"/>
</dbReference>
<sequence length="341" mass="39645">MKKILLFLLTILVLTSCSKDDSNVLYVYNWGEYIEPALIEKFEKETGIKVIYDTFEQNEDMYMKVKEGGNNYDVVVPSDYMAEKMIKQGMLEKIDYSKIPNFKYIDEKFRNLDYDPKNEYTVPYMWGTVGILYNKNKVKENVDSWNILWDEKYKDNIIMMNSTRDTLGVALKRLGYSMNSRNEAELEKAKESLIKQKDIVLAYLVDETKTQMVNEEADLAVMYSGDAIVSKGENENLEYVIPKEGSNLWFDTLAILKNAKHKENAEKFINFLTDPENAKINAEYIGYSLPSTEAKKLLDKEVQEDATAYPDLSKHKNMEIFKDPSDFVEKYDDIWADIKAN</sequence>
<proteinExistence type="predicted"/>
<keyword evidence="3" id="KW-0732">Signal</keyword>
<dbReference type="GO" id="GO:0042597">
    <property type="term" value="C:periplasmic space"/>
    <property type="evidence" value="ECO:0007669"/>
    <property type="project" value="UniProtKB-SubCell"/>
</dbReference>
<comment type="subcellular location">
    <subcellularLocation>
        <location evidence="1">Periplasm</location>
    </subcellularLocation>
</comment>
<feature type="binding site" evidence="5">
    <location>
        <position position="80"/>
    </location>
    <ligand>
        <name>spermidine</name>
        <dbReference type="ChEBI" id="CHEBI:57834"/>
    </ligand>
</feature>
<evidence type="ECO:0000256" key="3">
    <source>
        <dbReference type="ARBA" id="ARBA00022729"/>
    </source>
</evidence>
<dbReference type="PRINTS" id="PR00909">
    <property type="entry name" value="SPERMDNBNDNG"/>
</dbReference>
<dbReference type="GO" id="GO:0019808">
    <property type="term" value="F:polyamine binding"/>
    <property type="evidence" value="ECO:0007669"/>
    <property type="project" value="InterPro"/>
</dbReference>
<evidence type="ECO:0000256" key="4">
    <source>
        <dbReference type="ARBA" id="ARBA00022764"/>
    </source>
</evidence>
<reference evidence="7" key="1">
    <citation type="submission" date="2017-04" db="EMBL/GenBank/DDBJ databases">
        <title>Finegoldia magna isolated from orthopedic joint implant-associated infections.</title>
        <authorList>
            <person name="Bjorklund S."/>
            <person name="Bruggemann H."/>
            <person name="Jensen A."/>
            <person name="Hellmark B."/>
            <person name="Soderquist B."/>
        </authorList>
    </citation>
    <scope>NUCLEOTIDE SEQUENCE [LARGE SCALE GENOMIC DNA]</scope>
    <source>
        <strain evidence="7">CCUG 54800</strain>
    </source>
</reference>
<keyword evidence="2" id="KW-0813">Transport</keyword>
<gene>
    <name evidence="6" type="ORF">B9N49_03270</name>
</gene>
<dbReference type="PIRSF" id="PIRSF019574">
    <property type="entry name" value="Periplasmic_polyamine_BP"/>
    <property type="match status" value="1"/>
</dbReference>
<comment type="caution">
    <text evidence="6">The sequence shown here is derived from an EMBL/GenBank/DDBJ whole genome shotgun (WGS) entry which is preliminary data.</text>
</comment>
<dbReference type="InterPro" id="IPR006059">
    <property type="entry name" value="SBP"/>
</dbReference>
<dbReference type="SUPFAM" id="SSF53850">
    <property type="entry name" value="Periplasmic binding protein-like II"/>
    <property type="match status" value="1"/>
</dbReference>
<feature type="binding site" evidence="5">
    <location>
        <position position="32"/>
    </location>
    <ligand>
        <name>spermidine</name>
        <dbReference type="ChEBI" id="CHEBI:57834"/>
    </ligand>
</feature>
<dbReference type="RefSeq" id="WP_094205497.1">
    <property type="nucleotide sequence ID" value="NZ_NDYC01000018.1"/>
</dbReference>
<dbReference type="PANTHER" id="PTHR30222:SF17">
    <property type="entry name" value="SPERMIDINE_PUTRESCINE-BINDING PERIPLASMIC PROTEIN"/>
    <property type="match status" value="1"/>
</dbReference>
<protein>
    <submittedName>
        <fullName evidence="6">Spermidine/putrescine ABC transporter substrate-binding protein</fullName>
    </submittedName>
</protein>
<dbReference type="GO" id="GO:0015846">
    <property type="term" value="P:polyamine transport"/>
    <property type="evidence" value="ECO:0007669"/>
    <property type="project" value="InterPro"/>
</dbReference>
<evidence type="ECO:0000256" key="2">
    <source>
        <dbReference type="ARBA" id="ARBA00022448"/>
    </source>
</evidence>
<evidence type="ECO:0000313" key="6">
    <source>
        <dbReference type="EMBL" id="OXZ27969.1"/>
    </source>
</evidence>
<accession>A0A233V6E7</accession>
<dbReference type="InterPro" id="IPR001188">
    <property type="entry name" value="Sperm_putr-bd"/>
</dbReference>
<organism evidence="6 7">
    <name type="scientific">Finegoldia magna</name>
    <name type="common">Peptostreptococcus magnus</name>
    <dbReference type="NCBI Taxonomy" id="1260"/>
    <lineage>
        <taxon>Bacteria</taxon>
        <taxon>Bacillati</taxon>
        <taxon>Bacillota</taxon>
        <taxon>Tissierellia</taxon>
        <taxon>Tissierellales</taxon>
        <taxon>Peptoniphilaceae</taxon>
        <taxon>Finegoldia</taxon>
    </lineage>
</organism>
<keyword evidence="4" id="KW-0574">Periplasm</keyword>
<dbReference type="CDD" id="cd13590">
    <property type="entry name" value="PBP2_PotD_PotF_like"/>
    <property type="match status" value="1"/>
</dbReference>
<dbReference type="EMBL" id="NDYC01000018">
    <property type="protein sequence ID" value="OXZ27969.1"/>
    <property type="molecule type" value="Genomic_DNA"/>
</dbReference>
<dbReference type="Proteomes" id="UP000215413">
    <property type="component" value="Unassembled WGS sequence"/>
</dbReference>